<evidence type="ECO:0000256" key="7">
    <source>
        <dbReference type="ARBA" id="ARBA00022968"/>
    </source>
</evidence>
<dbReference type="OrthoDB" id="675023at2759"/>
<dbReference type="Pfam" id="PF03360">
    <property type="entry name" value="Glyco_transf_43"/>
    <property type="match status" value="1"/>
</dbReference>
<evidence type="ECO:0000256" key="9">
    <source>
        <dbReference type="ARBA" id="ARBA00023034"/>
    </source>
</evidence>
<comment type="catalytic activity">
    <reaction evidence="13 19">
        <text>3-O-(beta-D-galactosyl-(1-&gt;3)-beta-D-galactosyl-(1-&gt;4)-beta-D-xylosyl)-L-seryl-[protein] + UDP-alpha-D-glucuronate = 3-O-(beta-D-GlcA-(1-&gt;3)-beta-D-Gal-(1-&gt;3)-beta-D-Gal-(1-&gt;4)-beta-D-Xyl)-L-seryl-[protein] + UDP + H(+)</text>
        <dbReference type="Rhea" id="RHEA:24168"/>
        <dbReference type="Rhea" id="RHEA-COMP:12571"/>
        <dbReference type="Rhea" id="RHEA-COMP:12573"/>
        <dbReference type="ChEBI" id="CHEBI:15378"/>
        <dbReference type="ChEBI" id="CHEBI:58052"/>
        <dbReference type="ChEBI" id="CHEBI:58223"/>
        <dbReference type="ChEBI" id="CHEBI:132090"/>
        <dbReference type="ChEBI" id="CHEBI:132093"/>
        <dbReference type="EC" id="2.4.1.135"/>
    </reaction>
</comment>
<keyword evidence="12 17" id="KW-0464">Manganese</keyword>
<dbReference type="Gene3D" id="3.90.550.10">
    <property type="entry name" value="Spore Coat Polysaccharide Biosynthesis Protein SpsA, Chain A"/>
    <property type="match status" value="1"/>
</dbReference>
<dbReference type="EMBL" id="AMQN01006953">
    <property type="status" value="NOT_ANNOTATED_CDS"/>
    <property type="molecule type" value="Genomic_DNA"/>
</dbReference>
<sequence length="254" mass="29887">MPTIYLITPTYYRHVQKAELTRLAHTFMLVPNLHWIVIEDSEVKTKLVFHFLHESGLNFTHLNVATPSHYKMDSTDPNWLKPRGVLQRNAGLQWIRDNFDPDHQQGVIYFADDDNTYDIRLFDEMRWTRKASVWPVGLVGYLRYESPVVKNSKVIGWFTYWEPNRPFAMDMAGFAINAELLFDFPDAKFKLQVRRGYQESEFLSQLVTIDQLEPKAEDCTKVLVWHTRTEKPQMKNEDKFKKKGLPGSDMNVEI</sequence>
<dbReference type="Proteomes" id="UP000014760">
    <property type="component" value="Unassembled WGS sequence"/>
</dbReference>
<organism evidence="21">
    <name type="scientific">Capitella teleta</name>
    <name type="common">Polychaete worm</name>
    <dbReference type="NCBI Taxonomy" id="283909"/>
    <lineage>
        <taxon>Eukaryota</taxon>
        <taxon>Metazoa</taxon>
        <taxon>Spiralia</taxon>
        <taxon>Lophotrochozoa</taxon>
        <taxon>Annelida</taxon>
        <taxon>Polychaeta</taxon>
        <taxon>Sedentaria</taxon>
        <taxon>Scolecida</taxon>
        <taxon>Capitellidae</taxon>
        <taxon>Capitella</taxon>
    </lineage>
</organism>
<protein>
    <recommendedName>
        <fullName evidence="3 19">Galactosylgalactosylxylosylprotein 3-beta-glucuronosyltransferase</fullName>
        <ecNumber evidence="3 19">2.4.1.135</ecNumber>
    </recommendedName>
</protein>
<keyword evidence="9 19" id="KW-0333">Golgi apparatus</keyword>
<comment type="subcellular location">
    <subcellularLocation>
        <location evidence="14">Endomembrane system</location>
        <topology evidence="14">Single-pass type II membrane protein</topology>
    </subcellularLocation>
    <subcellularLocation>
        <location evidence="19">Golgi apparatus membrane</location>
        <topology evidence="19">Single-pass type II membrane protein</topology>
    </subcellularLocation>
</comment>
<dbReference type="GO" id="GO:0005975">
    <property type="term" value="P:carbohydrate metabolic process"/>
    <property type="evidence" value="ECO:0007669"/>
    <property type="project" value="TreeGrafter"/>
</dbReference>
<dbReference type="EC" id="2.4.1.135" evidence="3 19"/>
<reference evidence="23" key="1">
    <citation type="submission" date="2012-12" db="EMBL/GenBank/DDBJ databases">
        <authorList>
            <person name="Hellsten U."/>
            <person name="Grimwood J."/>
            <person name="Chapman J.A."/>
            <person name="Shapiro H."/>
            <person name="Aerts A."/>
            <person name="Otillar R.P."/>
            <person name="Terry A.Y."/>
            <person name="Boore J.L."/>
            <person name="Simakov O."/>
            <person name="Marletaz F."/>
            <person name="Cho S.-J."/>
            <person name="Edsinger-Gonzales E."/>
            <person name="Havlak P."/>
            <person name="Kuo D.-H."/>
            <person name="Larsson T."/>
            <person name="Lv J."/>
            <person name="Arendt D."/>
            <person name="Savage R."/>
            <person name="Osoegawa K."/>
            <person name="de Jong P."/>
            <person name="Lindberg D.R."/>
            <person name="Seaver E.C."/>
            <person name="Weisblat D.A."/>
            <person name="Putnam N.H."/>
            <person name="Grigoriev I.V."/>
            <person name="Rokhsar D.S."/>
        </authorList>
    </citation>
    <scope>NUCLEOTIDE SEQUENCE</scope>
    <source>
        <strain evidence="23">I ESC-2004</strain>
    </source>
</reference>
<evidence type="ECO:0000256" key="16">
    <source>
        <dbReference type="PIRSR" id="PIRSR605027-2"/>
    </source>
</evidence>
<feature type="binding site" evidence="16">
    <location>
        <position position="88"/>
    </location>
    <ligand>
        <name>UDP-alpha-D-glucuronate</name>
        <dbReference type="ChEBI" id="CHEBI:58052"/>
    </ligand>
</feature>
<accession>R7UMF9</accession>
<dbReference type="UniPathway" id="UPA00378"/>
<evidence type="ECO:0000256" key="5">
    <source>
        <dbReference type="ARBA" id="ARBA00022692"/>
    </source>
</evidence>
<dbReference type="STRING" id="283909.R7UMF9"/>
<dbReference type="InterPro" id="IPR029044">
    <property type="entry name" value="Nucleotide-diphossugar_trans"/>
</dbReference>
<dbReference type="InterPro" id="IPR005027">
    <property type="entry name" value="Glyco_trans_43"/>
</dbReference>
<evidence type="ECO:0000256" key="6">
    <source>
        <dbReference type="ARBA" id="ARBA00022723"/>
    </source>
</evidence>
<gene>
    <name evidence="21" type="ORF">CAPTEDRAFT_3634</name>
</gene>
<evidence type="ECO:0000256" key="15">
    <source>
        <dbReference type="PIRSR" id="PIRSR605027-1"/>
    </source>
</evidence>
<feature type="binding site" evidence="16">
    <location>
        <begin position="226"/>
        <end position="228"/>
    </location>
    <ligand>
        <name>UDP-alpha-D-glucuronate</name>
        <dbReference type="ChEBI" id="CHEBI:58052"/>
    </ligand>
</feature>
<comment type="pathway">
    <text evidence="19">Protein modification; protein glycosylation.</text>
</comment>
<keyword evidence="11" id="KW-0325">Glycoprotein</keyword>
<proteinExistence type="inferred from homology"/>
<dbReference type="GO" id="GO:0046872">
    <property type="term" value="F:metal ion binding"/>
    <property type="evidence" value="ECO:0007669"/>
    <property type="project" value="UniProtKB-KW"/>
</dbReference>
<evidence type="ECO:0000256" key="11">
    <source>
        <dbReference type="ARBA" id="ARBA00023180"/>
    </source>
</evidence>
<evidence type="ECO:0000256" key="1">
    <source>
        <dbReference type="ARBA" id="ARBA00001936"/>
    </source>
</evidence>
<keyword evidence="6 17" id="KW-0479">Metal-binding</keyword>
<dbReference type="EMBL" id="KB299620">
    <property type="protein sequence ID" value="ELU07724.1"/>
    <property type="molecule type" value="Genomic_DNA"/>
</dbReference>
<keyword evidence="10" id="KW-0472">Membrane</keyword>
<evidence type="ECO:0000256" key="18">
    <source>
        <dbReference type="PIRSR" id="PIRSR605027-4"/>
    </source>
</evidence>
<dbReference type="GO" id="GO:0050650">
    <property type="term" value="P:chondroitin sulfate proteoglycan biosynthetic process"/>
    <property type="evidence" value="ECO:0007669"/>
    <property type="project" value="TreeGrafter"/>
</dbReference>
<dbReference type="PANTHER" id="PTHR10896">
    <property type="entry name" value="GALACTOSYLGALACTOSYLXYLOSYLPROTEIN 3-BETA-GLUCURONOSYLTRANSFERASE BETA-1,3-GLUCURONYLTRANSFERASE"/>
    <property type="match status" value="1"/>
</dbReference>
<feature type="binding site" evidence="16">
    <location>
        <begin position="112"/>
        <end position="114"/>
    </location>
    <ligand>
        <name>UDP-alpha-D-glucuronate</name>
        <dbReference type="ChEBI" id="CHEBI:58052"/>
    </ligand>
</feature>
<comment type="cofactor">
    <cofactor evidence="1 17 19">
        <name>Mn(2+)</name>
        <dbReference type="ChEBI" id="CHEBI:29035"/>
    </cofactor>
</comment>
<feature type="site" description="Interaction with galactose moiety of substrate glycoprotein" evidence="18">
    <location>
        <position position="145"/>
    </location>
</feature>
<feature type="binding site" evidence="17">
    <location>
        <position position="114"/>
    </location>
    <ligand>
        <name>Mn(2+)</name>
        <dbReference type="ChEBI" id="CHEBI:29035"/>
    </ligand>
</feature>
<name>R7UMF9_CAPTE</name>
<dbReference type="GO" id="GO:0015018">
    <property type="term" value="F:galactosylgalactosylxylosylprotein 3-beta-glucuronosyltransferase activity"/>
    <property type="evidence" value="ECO:0007669"/>
    <property type="project" value="UniProtKB-UniRule"/>
</dbReference>
<dbReference type="EnsemblMetazoa" id="CapteT3634">
    <property type="protein sequence ID" value="CapteP3634"/>
    <property type="gene ID" value="CapteG3634"/>
</dbReference>
<dbReference type="OMA" id="NAGLEWI"/>
<dbReference type="HOGENOM" id="CLU_045177_1_0_1"/>
<feature type="binding site" evidence="16">
    <location>
        <begin position="9"/>
        <end position="11"/>
    </location>
    <ligand>
        <name>UDP-alpha-D-glucuronate</name>
        <dbReference type="ChEBI" id="CHEBI:58052"/>
    </ligand>
</feature>
<evidence type="ECO:0000256" key="19">
    <source>
        <dbReference type="RuleBase" id="RU363127"/>
    </source>
</evidence>
<evidence type="ECO:0000256" key="8">
    <source>
        <dbReference type="ARBA" id="ARBA00022989"/>
    </source>
</evidence>
<feature type="binding site" evidence="16">
    <location>
        <position position="83"/>
    </location>
    <ligand>
        <name>UDP-alpha-D-glucuronate</name>
        <dbReference type="ChEBI" id="CHEBI:58052"/>
    </ligand>
</feature>
<dbReference type="FunFam" id="3.90.550.10:FF:000010">
    <property type="entry name" value="Galactosylgalactosylxylosylprotein 3-beta-glucuronosyltransferase"/>
    <property type="match status" value="1"/>
</dbReference>
<evidence type="ECO:0000256" key="2">
    <source>
        <dbReference type="ARBA" id="ARBA00007706"/>
    </source>
</evidence>
<evidence type="ECO:0000256" key="12">
    <source>
        <dbReference type="ARBA" id="ARBA00023211"/>
    </source>
</evidence>
<evidence type="ECO:0000313" key="23">
    <source>
        <dbReference type="Proteomes" id="UP000014760"/>
    </source>
</evidence>
<dbReference type="SUPFAM" id="SSF53448">
    <property type="entry name" value="Nucleotide-diphospho-sugar transferases"/>
    <property type="match status" value="1"/>
</dbReference>
<reference evidence="22" key="3">
    <citation type="submission" date="2015-06" db="UniProtKB">
        <authorList>
            <consortium name="EnsemblMetazoa"/>
        </authorList>
    </citation>
    <scope>IDENTIFICATION</scope>
</reference>
<dbReference type="FunCoup" id="R7UMF9">
    <property type="interactions" value="976"/>
</dbReference>
<feature type="site" description="Interaction with galactose moiety of substrate glycoprotein" evidence="18">
    <location>
        <position position="236"/>
    </location>
</feature>
<evidence type="ECO:0000313" key="22">
    <source>
        <dbReference type="EnsemblMetazoa" id="CapteP3634"/>
    </source>
</evidence>
<keyword evidence="5" id="KW-0812">Transmembrane</keyword>
<evidence type="ECO:0000256" key="4">
    <source>
        <dbReference type="ARBA" id="ARBA00022679"/>
    </source>
</evidence>
<dbReference type="AlphaFoldDB" id="R7UMF9"/>
<evidence type="ECO:0000256" key="10">
    <source>
        <dbReference type="ARBA" id="ARBA00023136"/>
    </source>
</evidence>
<evidence type="ECO:0000256" key="3">
    <source>
        <dbReference type="ARBA" id="ARBA00012641"/>
    </source>
</evidence>
<keyword evidence="23" id="KW-1185">Reference proteome</keyword>
<evidence type="ECO:0000256" key="13">
    <source>
        <dbReference type="ARBA" id="ARBA00047979"/>
    </source>
</evidence>
<feature type="binding site" evidence="16">
    <location>
        <position position="40"/>
    </location>
    <ligand>
        <name>UDP-alpha-D-glucuronate</name>
        <dbReference type="ChEBI" id="CHEBI:58052"/>
    </ligand>
</feature>
<evidence type="ECO:0000313" key="21">
    <source>
        <dbReference type="EMBL" id="ELU07724.1"/>
    </source>
</evidence>
<dbReference type="GO" id="GO:0000139">
    <property type="term" value="C:Golgi membrane"/>
    <property type="evidence" value="ECO:0007669"/>
    <property type="project" value="UniProtKB-SubCell"/>
</dbReference>
<comment type="similarity">
    <text evidence="2 19">Belongs to the glycosyltransferase 43 family.</text>
</comment>
<feature type="active site" description="Proton donor/acceptor" evidence="15">
    <location>
        <position position="199"/>
    </location>
</feature>
<keyword evidence="8" id="KW-1133">Transmembrane helix</keyword>
<keyword evidence="7 19" id="KW-0735">Signal-anchor</keyword>
<feature type="region of interest" description="Disordered" evidence="20">
    <location>
        <begin position="235"/>
        <end position="254"/>
    </location>
</feature>
<keyword evidence="4 19" id="KW-0808">Transferase</keyword>
<evidence type="ECO:0000256" key="17">
    <source>
        <dbReference type="PIRSR" id="PIRSR605027-3"/>
    </source>
</evidence>
<dbReference type="PANTHER" id="PTHR10896:SF65">
    <property type="entry name" value="GALACTOSYLGALACTOSYLXYLOSYLPROTEIN 3-BETA-GLUCURONOSYLTRANSFERASE 3"/>
    <property type="match status" value="1"/>
</dbReference>
<evidence type="ECO:0000256" key="20">
    <source>
        <dbReference type="SAM" id="MobiDB-lite"/>
    </source>
</evidence>
<reference evidence="21 23" key="2">
    <citation type="journal article" date="2013" name="Nature">
        <title>Insights into bilaterian evolution from three spiralian genomes.</title>
        <authorList>
            <person name="Simakov O."/>
            <person name="Marletaz F."/>
            <person name="Cho S.J."/>
            <person name="Edsinger-Gonzales E."/>
            <person name="Havlak P."/>
            <person name="Hellsten U."/>
            <person name="Kuo D.H."/>
            <person name="Larsson T."/>
            <person name="Lv J."/>
            <person name="Arendt D."/>
            <person name="Savage R."/>
            <person name="Osoegawa K."/>
            <person name="de Jong P."/>
            <person name="Grimwood J."/>
            <person name="Chapman J.A."/>
            <person name="Shapiro H."/>
            <person name="Aerts A."/>
            <person name="Otillar R.P."/>
            <person name="Terry A.Y."/>
            <person name="Boore J.L."/>
            <person name="Grigoriev I.V."/>
            <person name="Lindberg D.R."/>
            <person name="Seaver E.C."/>
            <person name="Weisblat D.A."/>
            <person name="Putnam N.H."/>
            <person name="Rokhsar D.S."/>
        </authorList>
    </citation>
    <scope>NUCLEOTIDE SEQUENCE</scope>
    <source>
        <strain evidence="21 23">I ESC-2004</strain>
    </source>
</reference>
<dbReference type="CDD" id="cd00218">
    <property type="entry name" value="GlcAT-I"/>
    <property type="match status" value="1"/>
</dbReference>
<evidence type="ECO:0000256" key="14">
    <source>
        <dbReference type="ARBA" id="ARBA00060399"/>
    </source>
</evidence>